<comment type="similarity">
    <text evidence="1 4 5">Belongs to the universal ribosomal protein uL15 family.</text>
</comment>
<protein>
    <recommendedName>
        <fullName evidence="4">Large ribosomal subunit protein uL15</fullName>
    </recommendedName>
</protein>
<organism evidence="8">
    <name type="scientific">uncultured delta proteobacterium Rifle_16ft_4_minimus_12842</name>
    <dbReference type="NCBI Taxonomy" id="1665174"/>
    <lineage>
        <taxon>Bacteria</taxon>
        <taxon>Deltaproteobacteria</taxon>
        <taxon>environmental samples</taxon>
    </lineage>
</organism>
<dbReference type="GO" id="GO:0022625">
    <property type="term" value="C:cytosolic large ribosomal subunit"/>
    <property type="evidence" value="ECO:0007669"/>
    <property type="project" value="TreeGrafter"/>
</dbReference>
<dbReference type="SUPFAM" id="SSF52080">
    <property type="entry name" value="Ribosomal proteins L15p and L18e"/>
    <property type="match status" value="1"/>
</dbReference>
<reference evidence="8" key="1">
    <citation type="journal article" date="2015" name="ISME J.">
        <title>Aquifer environment selects for microbial species cohorts in sediment and groundwater.</title>
        <authorList>
            <person name="Hug L.A."/>
            <person name="Thomas B.C."/>
            <person name="Brown C.T."/>
            <person name="Frischkorn K.R."/>
            <person name="Williams K.H."/>
            <person name="Tringe S.G."/>
            <person name="Banfield J.F."/>
        </authorList>
    </citation>
    <scope>NUCLEOTIDE SEQUENCE</scope>
</reference>
<dbReference type="PROSITE" id="PS00475">
    <property type="entry name" value="RIBOSOMAL_L15"/>
    <property type="match status" value="1"/>
</dbReference>
<keyword evidence="2 4" id="KW-0689">Ribosomal protein</keyword>
<dbReference type="Gene3D" id="3.100.10.10">
    <property type="match status" value="1"/>
</dbReference>
<feature type="domain" description="Large ribosomal subunit protein uL15/eL18" evidence="7">
    <location>
        <begin position="75"/>
        <end position="143"/>
    </location>
</feature>
<dbReference type="PANTHER" id="PTHR12934">
    <property type="entry name" value="50S RIBOSOMAL PROTEIN L15"/>
    <property type="match status" value="1"/>
</dbReference>
<evidence type="ECO:0000313" key="8">
    <source>
        <dbReference type="EMBL" id="AKQ00978.1"/>
    </source>
</evidence>
<keyword evidence="4" id="KW-0699">rRNA-binding</keyword>
<dbReference type="EMBL" id="KT006945">
    <property type="protein sequence ID" value="AKQ00978.1"/>
    <property type="molecule type" value="Genomic_DNA"/>
</dbReference>
<dbReference type="InterPro" id="IPR030878">
    <property type="entry name" value="Ribosomal_uL15"/>
</dbReference>
<evidence type="ECO:0000256" key="1">
    <source>
        <dbReference type="ARBA" id="ARBA00007320"/>
    </source>
</evidence>
<sequence>MLDRLKAPKGANQKKTRRGRGEGSGLGKTSGRGGKGQTARSGGNIKPGFEGGQMPLQRKLPKRGFTNIFRTAYQVVNIGAIAKAFKAGETVDPASILDKGLIKRKMLVKILGEGEITVAVTVKANSFSKSAIDKITAAGGVAEVI</sequence>
<evidence type="ECO:0000256" key="3">
    <source>
        <dbReference type="ARBA" id="ARBA00023274"/>
    </source>
</evidence>
<dbReference type="PANTHER" id="PTHR12934:SF11">
    <property type="entry name" value="LARGE RIBOSOMAL SUBUNIT PROTEIN UL15M"/>
    <property type="match status" value="1"/>
</dbReference>
<name>A0A0H4T0H8_9DELT</name>
<evidence type="ECO:0000259" key="7">
    <source>
        <dbReference type="Pfam" id="PF00828"/>
    </source>
</evidence>
<dbReference type="NCBIfam" id="TIGR01071">
    <property type="entry name" value="rplO_bact"/>
    <property type="match status" value="1"/>
</dbReference>
<evidence type="ECO:0000256" key="2">
    <source>
        <dbReference type="ARBA" id="ARBA00022980"/>
    </source>
</evidence>
<comment type="subunit">
    <text evidence="4">Part of the 50S ribosomal subunit.</text>
</comment>
<evidence type="ECO:0000256" key="4">
    <source>
        <dbReference type="HAMAP-Rule" id="MF_01341"/>
    </source>
</evidence>
<dbReference type="InterPro" id="IPR005749">
    <property type="entry name" value="Ribosomal_uL15_bac-type"/>
</dbReference>
<evidence type="ECO:0000256" key="5">
    <source>
        <dbReference type="RuleBase" id="RU003888"/>
    </source>
</evidence>
<dbReference type="InterPro" id="IPR036227">
    <property type="entry name" value="Ribosomal_uL15/eL18_sf"/>
</dbReference>
<keyword evidence="3 4" id="KW-0687">Ribonucleoprotein</keyword>
<proteinExistence type="inferred from homology"/>
<dbReference type="GO" id="GO:0006412">
    <property type="term" value="P:translation"/>
    <property type="evidence" value="ECO:0007669"/>
    <property type="project" value="UniProtKB-UniRule"/>
</dbReference>
<dbReference type="InterPro" id="IPR021131">
    <property type="entry name" value="Ribosomal_uL15/eL18"/>
</dbReference>
<gene>
    <name evidence="4 8" type="primary">rplO</name>
</gene>
<dbReference type="GO" id="GO:0003735">
    <property type="term" value="F:structural constituent of ribosome"/>
    <property type="evidence" value="ECO:0007669"/>
    <property type="project" value="InterPro"/>
</dbReference>
<feature type="region of interest" description="Disordered" evidence="6">
    <location>
        <begin position="1"/>
        <end position="57"/>
    </location>
</feature>
<comment type="function">
    <text evidence="4">Binds to the 23S rRNA.</text>
</comment>
<dbReference type="Pfam" id="PF00828">
    <property type="entry name" value="Ribosomal_L27A"/>
    <property type="match status" value="1"/>
</dbReference>
<accession>A0A0H4T0H8</accession>
<feature type="compositionally biased region" description="Gly residues" evidence="6">
    <location>
        <begin position="22"/>
        <end position="36"/>
    </location>
</feature>
<dbReference type="InterPro" id="IPR001196">
    <property type="entry name" value="Ribosomal_uL15_CS"/>
</dbReference>
<dbReference type="HAMAP" id="MF_01341">
    <property type="entry name" value="Ribosomal_uL15"/>
    <property type="match status" value="1"/>
</dbReference>
<dbReference type="GO" id="GO:0019843">
    <property type="term" value="F:rRNA binding"/>
    <property type="evidence" value="ECO:0007669"/>
    <property type="project" value="UniProtKB-UniRule"/>
</dbReference>
<keyword evidence="4" id="KW-0694">RNA-binding</keyword>
<evidence type="ECO:0000256" key="6">
    <source>
        <dbReference type="SAM" id="MobiDB-lite"/>
    </source>
</evidence>
<dbReference type="AlphaFoldDB" id="A0A0H4T0H8"/>